<evidence type="ECO:0000256" key="1">
    <source>
        <dbReference type="ARBA" id="ARBA00000032"/>
    </source>
</evidence>
<feature type="chain" id="PRO_5044651818" description="Tartrate-resistant acid phosphatase type 5" evidence="9">
    <location>
        <begin position="19"/>
        <end position="333"/>
    </location>
</feature>
<evidence type="ECO:0000256" key="3">
    <source>
        <dbReference type="ARBA" id="ARBA00015822"/>
    </source>
</evidence>
<feature type="binding site" evidence="7">
    <location>
        <position position="249"/>
    </location>
    <ligand>
        <name>Fe cation</name>
        <dbReference type="ChEBI" id="CHEBI:24875"/>
        <label>2</label>
    </ligand>
</feature>
<dbReference type="Pfam" id="PF00149">
    <property type="entry name" value="Metallophos"/>
    <property type="match status" value="1"/>
</dbReference>
<dbReference type="PANTHER" id="PTHR10161">
    <property type="entry name" value="TARTRATE-RESISTANT ACID PHOSPHATASE TYPE 5"/>
    <property type="match status" value="1"/>
</dbReference>
<evidence type="ECO:0000256" key="7">
    <source>
        <dbReference type="PIRSR" id="PIRSR000898-1"/>
    </source>
</evidence>
<keyword evidence="4 9" id="KW-0732">Signal</keyword>
<evidence type="ECO:0000256" key="8">
    <source>
        <dbReference type="PIRSR" id="PIRSR000898-2"/>
    </source>
</evidence>
<comment type="catalytic activity">
    <reaction evidence="1 6">
        <text>a phosphate monoester + H2O = an alcohol + phosphate</text>
        <dbReference type="Rhea" id="RHEA:15017"/>
        <dbReference type="ChEBI" id="CHEBI:15377"/>
        <dbReference type="ChEBI" id="CHEBI:30879"/>
        <dbReference type="ChEBI" id="CHEBI:43474"/>
        <dbReference type="ChEBI" id="CHEBI:67140"/>
        <dbReference type="EC" id="3.1.3.2"/>
    </reaction>
</comment>
<dbReference type="GO" id="GO:0046872">
    <property type="term" value="F:metal ion binding"/>
    <property type="evidence" value="ECO:0007669"/>
    <property type="project" value="UniProtKB-KW"/>
</dbReference>
<dbReference type="KEGG" id="bspl:114862218"/>
<comment type="cofactor">
    <cofactor evidence="7">
        <name>Fe cation</name>
        <dbReference type="ChEBI" id="CHEBI:24875"/>
    </cofactor>
    <text evidence="7">Binds 2 iron ions per subunit.</text>
</comment>
<feature type="binding site" evidence="7">
    <location>
        <position position="251"/>
    </location>
    <ligand>
        <name>Fe cation</name>
        <dbReference type="ChEBI" id="CHEBI:24875"/>
        <label>1</label>
    </ligand>
</feature>
<dbReference type="PIRSF" id="PIRSF000898">
    <property type="entry name" value="Acid_Ptase_5"/>
    <property type="match status" value="1"/>
</dbReference>
<dbReference type="Gene3D" id="3.60.21.10">
    <property type="match status" value="1"/>
</dbReference>
<keyword evidence="11" id="KW-1185">Reference proteome</keyword>
<protein>
    <recommendedName>
        <fullName evidence="3 6">Tartrate-resistant acid phosphatase type 5</fullName>
        <ecNumber evidence="2 6">3.1.3.2</ecNumber>
    </recommendedName>
</protein>
<name>A0A6P7NKY6_BETSP</name>
<keyword evidence="6 7" id="KW-0408">Iron</keyword>
<evidence type="ECO:0000256" key="2">
    <source>
        <dbReference type="ARBA" id="ARBA00012646"/>
    </source>
</evidence>
<feature type="binding site" evidence="7">
    <location>
        <position position="214"/>
    </location>
    <ligand>
        <name>Fe cation</name>
        <dbReference type="ChEBI" id="CHEBI:24875"/>
        <label>2</label>
    </ligand>
</feature>
<feature type="disulfide bond" evidence="8">
    <location>
        <begin position="170"/>
        <end position="228"/>
    </location>
</feature>
<dbReference type="GO" id="GO:0003993">
    <property type="term" value="F:acid phosphatase activity"/>
    <property type="evidence" value="ECO:0007669"/>
    <property type="project" value="UniProtKB-UniRule"/>
</dbReference>
<reference evidence="12 13" key="1">
    <citation type="submission" date="2025-04" db="UniProtKB">
        <authorList>
            <consortium name="RefSeq"/>
        </authorList>
    </citation>
    <scope>IDENTIFICATION</scope>
</reference>
<dbReference type="RefSeq" id="XP_029018169.1">
    <property type="nucleotide sequence ID" value="XM_029162336.3"/>
</dbReference>
<evidence type="ECO:0000313" key="12">
    <source>
        <dbReference type="RefSeq" id="XP_029018169.1"/>
    </source>
</evidence>
<dbReference type="InterPro" id="IPR024927">
    <property type="entry name" value="Acid_PPase"/>
</dbReference>
<proteinExistence type="predicted"/>
<evidence type="ECO:0000256" key="5">
    <source>
        <dbReference type="ARBA" id="ARBA00022801"/>
    </source>
</evidence>
<feature type="binding site" evidence="7">
    <location>
        <position position="43"/>
    </location>
    <ligand>
        <name>Fe cation</name>
        <dbReference type="ChEBI" id="CHEBI:24875"/>
        <label>1</label>
    </ligand>
</feature>
<accession>A0A6P7NKY6</accession>
<feature type="domain" description="Calcineurin-like phosphoesterase" evidence="10">
    <location>
        <begin position="36"/>
        <end position="252"/>
    </location>
</feature>
<dbReference type="InterPro" id="IPR029052">
    <property type="entry name" value="Metallo-depent_PP-like"/>
</dbReference>
<dbReference type="FunFam" id="3.60.21.10:FF:000062">
    <property type="entry name" value="Tartrate-resistant acid phosphatase type 5"/>
    <property type="match status" value="1"/>
</dbReference>
<dbReference type="CTD" id="406801"/>
<dbReference type="OrthoDB" id="411211at2759"/>
<keyword evidence="7" id="KW-0479">Metal-binding</keyword>
<feature type="binding site" evidence="7">
    <location>
        <position position="119"/>
    </location>
    <ligand>
        <name>Fe cation</name>
        <dbReference type="ChEBI" id="CHEBI:24875"/>
        <label>2</label>
    </ligand>
</feature>
<dbReference type="InterPro" id="IPR004843">
    <property type="entry name" value="Calcineurin-like_PHP"/>
</dbReference>
<evidence type="ECO:0000313" key="13">
    <source>
        <dbReference type="RefSeq" id="XP_029018178.1"/>
    </source>
</evidence>
<evidence type="ECO:0000256" key="4">
    <source>
        <dbReference type="ARBA" id="ARBA00022729"/>
    </source>
</evidence>
<evidence type="ECO:0000256" key="9">
    <source>
        <dbReference type="SAM" id="SignalP"/>
    </source>
</evidence>
<organism evidence="11 12">
    <name type="scientific">Betta splendens</name>
    <name type="common">Siamese fighting fish</name>
    <dbReference type="NCBI Taxonomy" id="158456"/>
    <lineage>
        <taxon>Eukaryota</taxon>
        <taxon>Metazoa</taxon>
        <taxon>Chordata</taxon>
        <taxon>Craniata</taxon>
        <taxon>Vertebrata</taxon>
        <taxon>Euteleostomi</taxon>
        <taxon>Actinopterygii</taxon>
        <taxon>Neopterygii</taxon>
        <taxon>Teleostei</taxon>
        <taxon>Neoteleostei</taxon>
        <taxon>Acanthomorphata</taxon>
        <taxon>Anabantaria</taxon>
        <taxon>Anabantiformes</taxon>
        <taxon>Anabantoidei</taxon>
        <taxon>Osphronemidae</taxon>
        <taxon>Betta</taxon>
    </lineage>
</organism>
<evidence type="ECO:0000259" key="10">
    <source>
        <dbReference type="Pfam" id="PF00149"/>
    </source>
</evidence>
<feature type="binding site" evidence="7">
    <location>
        <position position="84"/>
    </location>
    <ligand>
        <name>Fe cation</name>
        <dbReference type="ChEBI" id="CHEBI:24875"/>
        <label>1</label>
    </ligand>
</feature>
<keyword evidence="5 6" id="KW-0378">Hydrolase</keyword>
<feature type="signal peptide" evidence="9">
    <location>
        <begin position="1"/>
        <end position="18"/>
    </location>
</feature>
<dbReference type="CDD" id="cd07378">
    <property type="entry name" value="MPP_ACP5"/>
    <property type="match status" value="1"/>
</dbReference>
<dbReference type="InterPro" id="IPR051558">
    <property type="entry name" value="Metallophosphoesterase_PAP"/>
</dbReference>
<dbReference type="GeneID" id="114862218"/>
<sequence length="333" mass="37342">MALTLLTAVVAAFSVACCYPTAFQELGRSHKNRTSIKFLAVGDWGGLPYPPYVTAVQKATAREMGIVADQMGADFILALGDNFYYKGVDSVDSPRFQETYEAVFTAKSLQVPWYVIAGNHDHAGNVQAQIQYSQRSNRWKFPSYYYELNFHIPNTERTLTIIMLDTVKLCGNSLDYADEKPRGPLSRAAANRQLVWLQERLARSKADFLLVAGHYPVWSVSEHGPTQCLLQDLRPLLNKYKATAYLCGHDHNLQYIEESDVGYVVSGAGNFLDPDVRHWNQVPKGSVKFFTGKASTLGGFVHAEVTKDTMTVTFFQAKGTSLYRTVLPRRDFN</sequence>
<gene>
    <name evidence="12 13" type="primary">acp5a</name>
</gene>
<dbReference type="EC" id="3.1.3.2" evidence="2 6"/>
<dbReference type="GO" id="GO:0045453">
    <property type="term" value="P:bone resorption"/>
    <property type="evidence" value="ECO:0007669"/>
    <property type="project" value="TreeGrafter"/>
</dbReference>
<dbReference type="AlphaFoldDB" id="A0A6P7NKY6"/>
<dbReference type="Proteomes" id="UP000515150">
    <property type="component" value="Chromosome 1"/>
</dbReference>
<dbReference type="RefSeq" id="XP_029018178.1">
    <property type="nucleotide sequence ID" value="XM_029162345.3"/>
</dbReference>
<evidence type="ECO:0000313" key="11">
    <source>
        <dbReference type="Proteomes" id="UP000515150"/>
    </source>
</evidence>
<dbReference type="PANTHER" id="PTHR10161:SF28">
    <property type="entry name" value="TARTRATE-RESISTANT ACID PHOSPHATASE TYPE 5"/>
    <property type="match status" value="1"/>
</dbReference>
<dbReference type="SUPFAM" id="SSF56300">
    <property type="entry name" value="Metallo-dependent phosphatases"/>
    <property type="match status" value="1"/>
</dbReference>
<keyword evidence="8" id="KW-1015">Disulfide bond</keyword>
<evidence type="ECO:0000256" key="6">
    <source>
        <dbReference type="PIRNR" id="PIRNR000898"/>
    </source>
</evidence>
<feature type="binding site" evidence="7">
    <location>
        <position position="81"/>
    </location>
    <ligand>
        <name>Fe cation</name>
        <dbReference type="ChEBI" id="CHEBI:24875"/>
        <label>1</label>
    </ligand>
</feature>
<feature type="binding site" evidence="7">
    <location>
        <position position="81"/>
    </location>
    <ligand>
        <name>Fe cation</name>
        <dbReference type="ChEBI" id="CHEBI:24875"/>
        <label>2</label>
    </ligand>
</feature>